<comment type="subcellular location">
    <subcellularLocation>
        <location evidence="1">Cell inner membrane</location>
        <topology evidence="1">Single-pass membrane protein</topology>
    </subcellularLocation>
</comment>
<keyword evidence="8" id="KW-1133">Transmembrane helix</keyword>
<keyword evidence="7" id="KW-0653">Protein transport</keyword>
<feature type="domain" description="GspL periplasmic" evidence="11">
    <location>
        <begin position="213"/>
        <end position="323"/>
    </location>
</feature>
<evidence type="ECO:0000313" key="12">
    <source>
        <dbReference type="EMBL" id="MBM3115303.1"/>
    </source>
</evidence>
<dbReference type="InterPro" id="IPR025691">
    <property type="entry name" value="GspL_pp_dom"/>
</dbReference>
<organism evidence="12 13">
    <name type="scientific">Jeongeupia naejangsanensis</name>
    <dbReference type="NCBI Taxonomy" id="613195"/>
    <lineage>
        <taxon>Bacteria</taxon>
        <taxon>Pseudomonadati</taxon>
        <taxon>Pseudomonadota</taxon>
        <taxon>Betaproteobacteria</taxon>
        <taxon>Neisseriales</taxon>
        <taxon>Chitinibacteraceae</taxon>
        <taxon>Jeongeupia</taxon>
    </lineage>
</organism>
<keyword evidence="6" id="KW-0812">Transmembrane</keyword>
<evidence type="ECO:0000256" key="1">
    <source>
        <dbReference type="ARBA" id="ARBA00004377"/>
    </source>
</evidence>
<evidence type="ECO:0000256" key="7">
    <source>
        <dbReference type="ARBA" id="ARBA00022927"/>
    </source>
</evidence>
<evidence type="ECO:0000256" key="9">
    <source>
        <dbReference type="ARBA" id="ARBA00023136"/>
    </source>
</evidence>
<keyword evidence="13" id="KW-1185">Reference proteome</keyword>
<dbReference type="NCBIfam" id="TIGR01709">
    <property type="entry name" value="typeII_sec_gspL"/>
    <property type="match status" value="1"/>
</dbReference>
<gene>
    <name evidence="12" type="ORF">JMJ54_05625</name>
</gene>
<sequence length="350" mass="37494">MHSAPRYPLVRILIAGDPASSASLLWWAGEPGAQPDHGRASVGTLPAAERLEWLIHPAHTGLHTLTLPRQSPAKTRALLPHALEDGLLAPIDTLHLALRTGADGRVHVRSVDKGWLKSWLQHFGAEQRAPAAAWALADLLPADQGALQLPIEPGTLLRDGNGEAVWLDDPSLPATLVGDAALLDLRDLALQPGNGINLLQGDLAPRSTPTLDWRPWRRVGALCGLVLALWLISDVARWWQLRQSVDAARQALRQSYAAAFPGEPIVDPALQLASKLRQSGSKADTLTARLQRLENAGLGAGTISRLAYQNGRLTLELTAAAADVVAAQLTAAGETITREPAGADRVRLQW</sequence>
<dbReference type="RefSeq" id="WP_203536979.1">
    <property type="nucleotide sequence ID" value="NZ_JAESND010000002.1"/>
</dbReference>
<keyword evidence="5" id="KW-0997">Cell inner membrane</keyword>
<proteinExistence type="inferred from homology"/>
<dbReference type="InterPro" id="IPR043129">
    <property type="entry name" value="ATPase_NBD"/>
</dbReference>
<accession>A0ABS2BI62</accession>
<protein>
    <recommendedName>
        <fullName evidence="14">General secretion pathway protein GspL</fullName>
    </recommendedName>
</protein>
<dbReference type="EMBL" id="JAESND010000002">
    <property type="protein sequence ID" value="MBM3115303.1"/>
    <property type="molecule type" value="Genomic_DNA"/>
</dbReference>
<dbReference type="InterPro" id="IPR024230">
    <property type="entry name" value="GspL_cyto_dom"/>
</dbReference>
<comment type="similarity">
    <text evidence="2">Belongs to the GSP L family.</text>
</comment>
<comment type="caution">
    <text evidence="12">The sequence shown here is derived from an EMBL/GenBank/DDBJ whole genome shotgun (WGS) entry which is preliminary data.</text>
</comment>
<evidence type="ECO:0000313" key="13">
    <source>
        <dbReference type="Proteomes" id="UP000809431"/>
    </source>
</evidence>
<evidence type="ECO:0000259" key="11">
    <source>
        <dbReference type="Pfam" id="PF12693"/>
    </source>
</evidence>
<reference evidence="12 13" key="1">
    <citation type="submission" date="2021-01" db="EMBL/GenBank/DDBJ databases">
        <title>Draft Genome Sequence and Polyhydroxyalkanoate Biosynthetic Potential of Jeongeupia naejangsanensis Type Strain DSM 24253.</title>
        <authorList>
            <person name="Turrini P."/>
            <person name="Artuso I."/>
            <person name="Lugli G.A."/>
            <person name="Frangipani E."/>
            <person name="Ventura M."/>
            <person name="Visca P."/>
        </authorList>
    </citation>
    <scope>NUCLEOTIDE SEQUENCE [LARGE SCALE GENOMIC DNA]</scope>
    <source>
        <strain evidence="12 13">DSM 24253</strain>
    </source>
</reference>
<keyword evidence="9" id="KW-0472">Membrane</keyword>
<evidence type="ECO:0000256" key="4">
    <source>
        <dbReference type="ARBA" id="ARBA00022475"/>
    </source>
</evidence>
<feature type="domain" description="GspL cytoplasmic actin-ATPase-like" evidence="10">
    <location>
        <begin position="45"/>
        <end position="192"/>
    </location>
</feature>
<dbReference type="Gene3D" id="3.30.420.380">
    <property type="match status" value="1"/>
</dbReference>
<evidence type="ECO:0008006" key="14">
    <source>
        <dbReference type="Google" id="ProtNLM"/>
    </source>
</evidence>
<evidence type="ECO:0000256" key="3">
    <source>
        <dbReference type="ARBA" id="ARBA00022448"/>
    </source>
</evidence>
<dbReference type="Proteomes" id="UP000809431">
    <property type="component" value="Unassembled WGS sequence"/>
</dbReference>
<evidence type="ECO:0000256" key="5">
    <source>
        <dbReference type="ARBA" id="ARBA00022519"/>
    </source>
</evidence>
<dbReference type="SUPFAM" id="SSF53067">
    <property type="entry name" value="Actin-like ATPase domain"/>
    <property type="match status" value="1"/>
</dbReference>
<dbReference type="Pfam" id="PF05134">
    <property type="entry name" value="T2SSL"/>
    <property type="match status" value="1"/>
</dbReference>
<evidence type="ECO:0000256" key="6">
    <source>
        <dbReference type="ARBA" id="ARBA00022692"/>
    </source>
</evidence>
<evidence type="ECO:0000256" key="2">
    <source>
        <dbReference type="ARBA" id="ARBA00005318"/>
    </source>
</evidence>
<name>A0ABS2BI62_9NEIS</name>
<evidence type="ECO:0000259" key="10">
    <source>
        <dbReference type="Pfam" id="PF05134"/>
    </source>
</evidence>
<evidence type="ECO:0000256" key="8">
    <source>
        <dbReference type="ARBA" id="ARBA00022989"/>
    </source>
</evidence>
<keyword evidence="3" id="KW-0813">Transport</keyword>
<keyword evidence="4" id="KW-1003">Cell membrane</keyword>
<dbReference type="Pfam" id="PF12693">
    <property type="entry name" value="GspL_C"/>
    <property type="match status" value="1"/>
</dbReference>
<dbReference type="InterPro" id="IPR007812">
    <property type="entry name" value="T2SS_protein-GspL"/>
</dbReference>